<dbReference type="Gene3D" id="2.40.70.10">
    <property type="entry name" value="Acid Proteases"/>
    <property type="match status" value="1"/>
</dbReference>
<name>A0AAD7HLT8_9AGAR</name>
<feature type="chain" id="PRO_5042026700" evidence="2">
    <location>
        <begin position="21"/>
        <end position="432"/>
    </location>
</feature>
<dbReference type="CDD" id="cd05471">
    <property type="entry name" value="pepsin_like"/>
    <property type="match status" value="1"/>
</dbReference>
<evidence type="ECO:0000256" key="2">
    <source>
        <dbReference type="SAM" id="SignalP"/>
    </source>
</evidence>
<dbReference type="EMBL" id="JARKIB010000211">
    <property type="protein sequence ID" value="KAJ7723432.1"/>
    <property type="molecule type" value="Genomic_DNA"/>
</dbReference>
<dbReference type="SUPFAM" id="SSF50630">
    <property type="entry name" value="Acid proteases"/>
    <property type="match status" value="1"/>
</dbReference>
<feature type="signal peptide" evidence="2">
    <location>
        <begin position="1"/>
        <end position="20"/>
    </location>
</feature>
<evidence type="ECO:0000313" key="4">
    <source>
        <dbReference type="EMBL" id="KAJ7723432.1"/>
    </source>
</evidence>
<evidence type="ECO:0000256" key="1">
    <source>
        <dbReference type="SAM" id="MobiDB-lite"/>
    </source>
</evidence>
<dbReference type="PROSITE" id="PS51767">
    <property type="entry name" value="PEPTIDASE_A1"/>
    <property type="match status" value="1"/>
</dbReference>
<evidence type="ECO:0000259" key="3">
    <source>
        <dbReference type="PROSITE" id="PS51767"/>
    </source>
</evidence>
<dbReference type="InterPro" id="IPR021109">
    <property type="entry name" value="Peptidase_aspartic_dom_sf"/>
</dbReference>
<proteinExistence type="predicted"/>
<dbReference type="AlphaFoldDB" id="A0AAD7HLT8"/>
<gene>
    <name evidence="4" type="ORF">B0H16DRAFT_1472905</name>
</gene>
<comment type="caution">
    <text evidence="4">The sequence shown here is derived from an EMBL/GenBank/DDBJ whole genome shotgun (WGS) entry which is preliminary data.</text>
</comment>
<feature type="domain" description="Peptidase A1" evidence="3">
    <location>
        <begin position="64"/>
        <end position="366"/>
    </location>
</feature>
<evidence type="ECO:0000313" key="5">
    <source>
        <dbReference type="Proteomes" id="UP001215598"/>
    </source>
</evidence>
<reference evidence="4" key="1">
    <citation type="submission" date="2023-03" db="EMBL/GenBank/DDBJ databases">
        <title>Massive genome expansion in bonnet fungi (Mycena s.s.) driven by repeated elements and novel gene families across ecological guilds.</title>
        <authorList>
            <consortium name="Lawrence Berkeley National Laboratory"/>
            <person name="Harder C.B."/>
            <person name="Miyauchi S."/>
            <person name="Viragh M."/>
            <person name="Kuo A."/>
            <person name="Thoen E."/>
            <person name="Andreopoulos B."/>
            <person name="Lu D."/>
            <person name="Skrede I."/>
            <person name="Drula E."/>
            <person name="Henrissat B."/>
            <person name="Morin E."/>
            <person name="Kohler A."/>
            <person name="Barry K."/>
            <person name="LaButti K."/>
            <person name="Morin E."/>
            <person name="Salamov A."/>
            <person name="Lipzen A."/>
            <person name="Mereny Z."/>
            <person name="Hegedus B."/>
            <person name="Baldrian P."/>
            <person name="Stursova M."/>
            <person name="Weitz H."/>
            <person name="Taylor A."/>
            <person name="Grigoriev I.V."/>
            <person name="Nagy L.G."/>
            <person name="Martin F."/>
            <person name="Kauserud H."/>
        </authorList>
    </citation>
    <scope>NUCLEOTIDE SEQUENCE</scope>
    <source>
        <strain evidence="4">CBHHK182m</strain>
    </source>
</reference>
<keyword evidence="2" id="KW-0732">Signal</keyword>
<dbReference type="InterPro" id="IPR033121">
    <property type="entry name" value="PEPTIDASE_A1"/>
</dbReference>
<keyword evidence="5" id="KW-1185">Reference proteome</keyword>
<feature type="region of interest" description="Disordered" evidence="1">
    <location>
        <begin position="29"/>
        <end position="50"/>
    </location>
</feature>
<protein>
    <submittedName>
        <fullName evidence="4">Aspartic peptidase domain-containing protein</fullName>
    </submittedName>
</protein>
<dbReference type="InterPro" id="IPR034164">
    <property type="entry name" value="Pepsin-like_dom"/>
</dbReference>
<sequence>MRSPVFSLLPFLLLSYESLAVKLTIQRPPHSTSRSSLRTPKASSENNNLINKRNERWKRKSLFLASAITLLYSFPAVVNVALDTGSTDLWVKPPEGLPSFNDTKLNATLRYGDGSDFVSGDIGVGKFELDQYTIPFQVTKAADAEQPDFDDGIFGLWGLGFNTPGSSGVNDAVQTAFGATATWGQSRNQTGADYIGIALSRTGDAGGTADASLTISEYDSDYQAVANSPKISQNPLNSGAWTVTLDGLSVGGKKITWPSTMAQAPAGKNIVHLDTGHLLVDPCTTNDVWVVPCNASVKVVASFGGQNFPIHPLDVSDLQIVTSPDGTRNFTIFDFGTGGNTKGNPFVQMLSTTDDSKAQSDLVTVRSALMANMPPEISPLDLVKIFNGTEEAGTQGSPAVGGSSGNHNGALPSTPSLSLAAAISFVAFVSFI</sequence>
<accession>A0AAD7HLT8</accession>
<dbReference type="Proteomes" id="UP001215598">
    <property type="component" value="Unassembled WGS sequence"/>
</dbReference>
<organism evidence="4 5">
    <name type="scientific">Mycena metata</name>
    <dbReference type="NCBI Taxonomy" id="1033252"/>
    <lineage>
        <taxon>Eukaryota</taxon>
        <taxon>Fungi</taxon>
        <taxon>Dikarya</taxon>
        <taxon>Basidiomycota</taxon>
        <taxon>Agaricomycotina</taxon>
        <taxon>Agaricomycetes</taxon>
        <taxon>Agaricomycetidae</taxon>
        <taxon>Agaricales</taxon>
        <taxon>Marasmiineae</taxon>
        <taxon>Mycenaceae</taxon>
        <taxon>Mycena</taxon>
    </lineage>
</organism>